<feature type="domain" description="Protein kinase" evidence="11">
    <location>
        <begin position="78"/>
        <end position="365"/>
    </location>
</feature>
<evidence type="ECO:0000256" key="9">
    <source>
        <dbReference type="PROSITE-ProRule" id="PRU10141"/>
    </source>
</evidence>
<gene>
    <name evidence="13" type="primary">LOC111099736</name>
</gene>
<dbReference type="InterPro" id="IPR000719">
    <property type="entry name" value="Prot_kinase_dom"/>
</dbReference>
<evidence type="ECO:0000313" key="13">
    <source>
        <dbReference type="RefSeq" id="XP_022286869.1"/>
    </source>
</evidence>
<dbReference type="GO" id="GO:0005524">
    <property type="term" value="F:ATP binding"/>
    <property type="evidence" value="ECO:0007669"/>
    <property type="project" value="UniProtKB-UniRule"/>
</dbReference>
<evidence type="ECO:0000256" key="7">
    <source>
        <dbReference type="ARBA" id="ARBA00047899"/>
    </source>
</evidence>
<dbReference type="InterPro" id="IPR011009">
    <property type="entry name" value="Kinase-like_dom_sf"/>
</dbReference>
<dbReference type="InterPro" id="IPR008271">
    <property type="entry name" value="Ser/Thr_kinase_AS"/>
</dbReference>
<dbReference type="Gene3D" id="1.10.510.10">
    <property type="entry name" value="Transferase(Phosphotransferase) domain 1"/>
    <property type="match status" value="1"/>
</dbReference>
<name>A0A8B8AAG2_CRAVI</name>
<evidence type="ECO:0000259" key="11">
    <source>
        <dbReference type="PROSITE" id="PS50011"/>
    </source>
</evidence>
<dbReference type="FunFam" id="1.10.510.10:FF:000059">
    <property type="entry name" value="Casein kinase II subunit alpha"/>
    <property type="match status" value="1"/>
</dbReference>
<dbReference type="Proteomes" id="UP000694844">
    <property type="component" value="Chromosome 6"/>
</dbReference>
<keyword evidence="4 9" id="KW-0547">Nucleotide-binding</keyword>
<dbReference type="GO" id="GO:0051726">
    <property type="term" value="P:regulation of cell cycle"/>
    <property type="evidence" value="ECO:0007669"/>
    <property type="project" value="TreeGrafter"/>
</dbReference>
<accession>A0A8B8AAG2</accession>
<dbReference type="GO" id="GO:0005829">
    <property type="term" value="C:cytosol"/>
    <property type="evidence" value="ECO:0007669"/>
    <property type="project" value="TreeGrafter"/>
</dbReference>
<evidence type="ECO:0000256" key="2">
    <source>
        <dbReference type="ARBA" id="ARBA00022527"/>
    </source>
</evidence>
<dbReference type="PROSITE" id="PS50011">
    <property type="entry name" value="PROTEIN_KINASE_DOM"/>
    <property type="match status" value="1"/>
</dbReference>
<dbReference type="KEGG" id="cvn:111099736"/>
<evidence type="ECO:0000256" key="3">
    <source>
        <dbReference type="ARBA" id="ARBA00022679"/>
    </source>
</evidence>
<keyword evidence="12" id="KW-1185">Reference proteome</keyword>
<dbReference type="SUPFAM" id="SSF56112">
    <property type="entry name" value="Protein kinase-like (PK-like)"/>
    <property type="match status" value="1"/>
</dbReference>
<keyword evidence="2 10" id="KW-0723">Serine/threonine-protein kinase</keyword>
<evidence type="ECO:0000256" key="5">
    <source>
        <dbReference type="ARBA" id="ARBA00022777"/>
    </source>
</evidence>
<organism evidence="12 13">
    <name type="scientific">Crassostrea virginica</name>
    <name type="common">Eastern oyster</name>
    <dbReference type="NCBI Taxonomy" id="6565"/>
    <lineage>
        <taxon>Eukaryota</taxon>
        <taxon>Metazoa</taxon>
        <taxon>Spiralia</taxon>
        <taxon>Lophotrochozoa</taxon>
        <taxon>Mollusca</taxon>
        <taxon>Bivalvia</taxon>
        <taxon>Autobranchia</taxon>
        <taxon>Pteriomorphia</taxon>
        <taxon>Ostreida</taxon>
        <taxon>Ostreoidea</taxon>
        <taxon>Ostreidae</taxon>
        <taxon>Crassostrea</taxon>
    </lineage>
</organism>
<dbReference type="GeneID" id="111099736"/>
<comment type="similarity">
    <text evidence="10">Belongs to the protein kinase superfamily.</text>
</comment>
<dbReference type="InterPro" id="IPR017441">
    <property type="entry name" value="Protein_kinase_ATP_BS"/>
</dbReference>
<keyword evidence="3" id="KW-0808">Transferase</keyword>
<evidence type="ECO:0000256" key="8">
    <source>
        <dbReference type="ARBA" id="ARBA00048679"/>
    </source>
</evidence>
<dbReference type="PANTHER" id="PTHR24054">
    <property type="entry name" value="CASEIN KINASE II SUBUNIT ALPHA"/>
    <property type="match status" value="1"/>
</dbReference>
<dbReference type="PROSITE" id="PS00108">
    <property type="entry name" value="PROTEIN_KINASE_ST"/>
    <property type="match status" value="1"/>
</dbReference>
<reference evidence="13" key="1">
    <citation type="submission" date="2025-08" db="UniProtKB">
        <authorList>
            <consortium name="RefSeq"/>
        </authorList>
    </citation>
    <scope>IDENTIFICATION</scope>
    <source>
        <tissue evidence="13">Whole sample</tissue>
    </source>
</reference>
<dbReference type="Gene3D" id="3.30.200.20">
    <property type="entry name" value="Phosphorylase Kinase, domain 1"/>
    <property type="match status" value="1"/>
</dbReference>
<dbReference type="GO" id="GO:0005634">
    <property type="term" value="C:nucleus"/>
    <property type="evidence" value="ECO:0007669"/>
    <property type="project" value="TreeGrafter"/>
</dbReference>
<sequence length="380" mass="44548">MSNIQIVHALQILRKCGKPAPFVCITKRLFTTMQHSRPKHLELFERKTQIYADVNSKKPQEYWDYEAFEMKWDKLTDYEVGRKLGRGKYSDVFKATAINDGGKCAIKVLKPVKKKKIKREIKILKNLHGGNNIISLLAVVKDPVSRAPALVFEYVNNTHYRKLYPILTDYDVRFYLYELLKALNYCHSMGIMHRDVKPGNLLIDHECRKLKLADWGLAEFYHPGTSYKVRVASRHFKGPELLLNFKMYDYSLDMWSFGCILAQMIFKRTPFFDGIDNDDQLIQIVKVLGTNDLHCYINSYRLQCKSTLNNCIKRLPSSRQKLENFVNRENHHLISAEALDLLDRLLRYNHQERLNALEALNHPYFNPVLKGGHFKDWQFS</sequence>
<keyword evidence="5" id="KW-0418">Kinase</keyword>
<dbReference type="SMART" id="SM00220">
    <property type="entry name" value="S_TKc"/>
    <property type="match status" value="1"/>
</dbReference>
<dbReference type="Pfam" id="PF00069">
    <property type="entry name" value="Pkinase"/>
    <property type="match status" value="1"/>
</dbReference>
<dbReference type="CDD" id="cd14132">
    <property type="entry name" value="STKc_CK2_alpha"/>
    <property type="match status" value="1"/>
</dbReference>
<dbReference type="PANTHER" id="PTHR24054:SF0">
    <property type="entry name" value="CASEIN KINASE II SUBUNIT ALPHA"/>
    <property type="match status" value="1"/>
</dbReference>
<comment type="catalytic activity">
    <reaction evidence="7">
        <text>L-threonyl-[protein] + ATP = O-phospho-L-threonyl-[protein] + ADP + H(+)</text>
        <dbReference type="Rhea" id="RHEA:46608"/>
        <dbReference type="Rhea" id="RHEA-COMP:11060"/>
        <dbReference type="Rhea" id="RHEA-COMP:11605"/>
        <dbReference type="ChEBI" id="CHEBI:15378"/>
        <dbReference type="ChEBI" id="CHEBI:30013"/>
        <dbReference type="ChEBI" id="CHEBI:30616"/>
        <dbReference type="ChEBI" id="CHEBI:61977"/>
        <dbReference type="ChEBI" id="CHEBI:456216"/>
        <dbReference type="EC" id="2.7.11.1"/>
    </reaction>
</comment>
<evidence type="ECO:0000256" key="6">
    <source>
        <dbReference type="ARBA" id="ARBA00022840"/>
    </source>
</evidence>
<evidence type="ECO:0000256" key="4">
    <source>
        <dbReference type="ARBA" id="ARBA00022741"/>
    </source>
</evidence>
<dbReference type="FunFam" id="3.30.200.20:FF:000088">
    <property type="entry name" value="Casein kinase II subunit alpha"/>
    <property type="match status" value="1"/>
</dbReference>
<dbReference type="PROSITE" id="PS00107">
    <property type="entry name" value="PROTEIN_KINASE_ATP"/>
    <property type="match status" value="1"/>
</dbReference>
<evidence type="ECO:0000313" key="12">
    <source>
        <dbReference type="Proteomes" id="UP000694844"/>
    </source>
</evidence>
<dbReference type="AlphaFoldDB" id="A0A8B8AAG2"/>
<proteinExistence type="inferred from homology"/>
<dbReference type="InterPro" id="IPR045216">
    <property type="entry name" value="CK2_alpha"/>
</dbReference>
<keyword evidence="6 9" id="KW-0067">ATP-binding</keyword>
<dbReference type="GO" id="GO:0004674">
    <property type="term" value="F:protein serine/threonine kinase activity"/>
    <property type="evidence" value="ECO:0007669"/>
    <property type="project" value="UniProtKB-KW"/>
</dbReference>
<protein>
    <recommendedName>
        <fullName evidence="1">non-specific serine/threonine protein kinase</fullName>
        <ecNumber evidence="1">2.7.11.1</ecNumber>
    </recommendedName>
</protein>
<dbReference type="RefSeq" id="XP_022286869.1">
    <property type="nucleotide sequence ID" value="XM_022431161.1"/>
</dbReference>
<comment type="catalytic activity">
    <reaction evidence="8">
        <text>L-seryl-[protein] + ATP = O-phospho-L-seryl-[protein] + ADP + H(+)</text>
        <dbReference type="Rhea" id="RHEA:17989"/>
        <dbReference type="Rhea" id="RHEA-COMP:9863"/>
        <dbReference type="Rhea" id="RHEA-COMP:11604"/>
        <dbReference type="ChEBI" id="CHEBI:15378"/>
        <dbReference type="ChEBI" id="CHEBI:29999"/>
        <dbReference type="ChEBI" id="CHEBI:30616"/>
        <dbReference type="ChEBI" id="CHEBI:83421"/>
        <dbReference type="ChEBI" id="CHEBI:456216"/>
        <dbReference type="EC" id="2.7.11.1"/>
    </reaction>
</comment>
<dbReference type="GO" id="GO:0005956">
    <property type="term" value="C:protein kinase CK2 complex"/>
    <property type="evidence" value="ECO:0007669"/>
    <property type="project" value="TreeGrafter"/>
</dbReference>
<evidence type="ECO:0000256" key="10">
    <source>
        <dbReference type="RuleBase" id="RU000304"/>
    </source>
</evidence>
<dbReference type="EC" id="2.7.11.1" evidence="1"/>
<dbReference type="OrthoDB" id="10254671at2759"/>
<evidence type="ECO:0000256" key="1">
    <source>
        <dbReference type="ARBA" id="ARBA00012513"/>
    </source>
</evidence>
<feature type="binding site" evidence="9">
    <location>
        <position position="107"/>
    </location>
    <ligand>
        <name>ATP</name>
        <dbReference type="ChEBI" id="CHEBI:30616"/>
    </ligand>
</feature>